<dbReference type="GO" id="GO:0012505">
    <property type="term" value="C:endomembrane system"/>
    <property type="evidence" value="ECO:0007669"/>
    <property type="project" value="UniProtKB-SubCell"/>
</dbReference>
<dbReference type="NCBIfam" id="TIGR00231">
    <property type="entry name" value="small_GTP"/>
    <property type="match status" value="1"/>
</dbReference>
<keyword evidence="6" id="KW-1185">Reference proteome</keyword>
<dbReference type="SMART" id="SM00174">
    <property type="entry name" value="RHO"/>
    <property type="match status" value="1"/>
</dbReference>
<dbReference type="PROSITE" id="PS51417">
    <property type="entry name" value="ARF"/>
    <property type="match status" value="1"/>
</dbReference>
<dbReference type="InterPro" id="IPR027417">
    <property type="entry name" value="P-loop_NTPase"/>
</dbReference>
<dbReference type="SMART" id="SM00176">
    <property type="entry name" value="RAN"/>
    <property type="match status" value="1"/>
</dbReference>
<keyword evidence="2" id="KW-0547">Nucleotide-binding</keyword>
<evidence type="ECO:0000256" key="4">
    <source>
        <dbReference type="ARBA" id="ARBA00023136"/>
    </source>
</evidence>
<protein>
    <submittedName>
        <fullName evidence="5">GTPase Rab1/YPT1, small G protein superfamily</fullName>
    </submittedName>
</protein>
<dbReference type="SUPFAM" id="SSF52540">
    <property type="entry name" value="P-loop containing nucleoside triphosphate hydrolases"/>
    <property type="match status" value="1"/>
</dbReference>
<reference evidence="5 6" key="1">
    <citation type="submission" date="2015-07" db="EMBL/GenBank/DDBJ databases">
        <title>The genome of Pseudoloma neurophilia, a relevant intracellular parasite of the zebrafish.</title>
        <authorList>
            <person name="Ndikumana S."/>
            <person name="Pelin A."/>
            <person name="Sanders J."/>
            <person name="Corradi N."/>
        </authorList>
    </citation>
    <scope>NUCLEOTIDE SEQUENCE [LARGE SCALE GENOMIC DNA]</scope>
    <source>
        <strain evidence="5 6">MK1</strain>
    </source>
</reference>
<dbReference type="PRINTS" id="PR00449">
    <property type="entry name" value="RASTRNSFRMNG"/>
</dbReference>
<dbReference type="InterPro" id="IPR050227">
    <property type="entry name" value="Rab"/>
</dbReference>
<dbReference type="Proteomes" id="UP000051530">
    <property type="component" value="Unassembled WGS sequence"/>
</dbReference>
<dbReference type="InterPro" id="IPR005225">
    <property type="entry name" value="Small_GTP-bd"/>
</dbReference>
<dbReference type="CDD" id="cd00154">
    <property type="entry name" value="Rab"/>
    <property type="match status" value="1"/>
</dbReference>
<keyword evidence="4" id="KW-0472">Membrane</keyword>
<evidence type="ECO:0000256" key="2">
    <source>
        <dbReference type="ARBA" id="ARBA00022741"/>
    </source>
</evidence>
<comment type="subcellular location">
    <subcellularLocation>
        <location evidence="1">Endomembrane system</location>
    </subcellularLocation>
</comment>
<evidence type="ECO:0000256" key="1">
    <source>
        <dbReference type="ARBA" id="ARBA00004308"/>
    </source>
</evidence>
<dbReference type="OrthoDB" id="9989112at2759"/>
<dbReference type="InterPro" id="IPR001806">
    <property type="entry name" value="Small_GTPase"/>
</dbReference>
<accession>A0A0R0M0X0</accession>
<name>A0A0R0M0X0_9MICR</name>
<dbReference type="GO" id="GO:0003924">
    <property type="term" value="F:GTPase activity"/>
    <property type="evidence" value="ECO:0007669"/>
    <property type="project" value="InterPro"/>
</dbReference>
<dbReference type="EMBL" id="LGUB01000005">
    <property type="protein sequence ID" value="KRH95132.1"/>
    <property type="molecule type" value="Genomic_DNA"/>
</dbReference>
<dbReference type="PROSITE" id="PS51421">
    <property type="entry name" value="RAS"/>
    <property type="match status" value="1"/>
</dbReference>
<evidence type="ECO:0000256" key="3">
    <source>
        <dbReference type="ARBA" id="ARBA00023134"/>
    </source>
</evidence>
<dbReference type="SMART" id="SM00175">
    <property type="entry name" value="RAB"/>
    <property type="match status" value="1"/>
</dbReference>
<sequence>MAEHHFLFKTILIGNSGVGKTSIITRYVDKIYTENFISTIGVDFKIKTIELDGNIVKLQIWDTAGQERFRAITTSYYRGSQCILIVFDVTDRESFNEIPSWIQEIKKKCVKNPLIVVLGNKIDDKDKLDVTEDEVKNFIKKESFLKDCLYRFISAKENTNIDDIFITVVKKLMERVSLEEPDNEKDLGDITFTENQKRCC</sequence>
<keyword evidence="3" id="KW-0342">GTP-binding</keyword>
<dbReference type="Pfam" id="PF00071">
    <property type="entry name" value="Ras"/>
    <property type="match status" value="1"/>
</dbReference>
<organism evidence="5 6">
    <name type="scientific">Pseudoloma neurophilia</name>
    <dbReference type="NCBI Taxonomy" id="146866"/>
    <lineage>
        <taxon>Eukaryota</taxon>
        <taxon>Fungi</taxon>
        <taxon>Fungi incertae sedis</taxon>
        <taxon>Microsporidia</taxon>
        <taxon>Pseudoloma</taxon>
    </lineage>
</organism>
<dbReference type="GO" id="GO:0005525">
    <property type="term" value="F:GTP binding"/>
    <property type="evidence" value="ECO:0007669"/>
    <property type="project" value="UniProtKB-KW"/>
</dbReference>
<dbReference type="SMART" id="SM00173">
    <property type="entry name" value="RAS"/>
    <property type="match status" value="1"/>
</dbReference>
<proteinExistence type="predicted"/>
<dbReference type="FunFam" id="3.40.50.300:FF:000586">
    <property type="entry name" value="Rab family GTPase"/>
    <property type="match status" value="1"/>
</dbReference>
<gene>
    <name evidence="5" type="ORF">M153_2500035030</name>
</gene>
<dbReference type="PANTHER" id="PTHR47977">
    <property type="entry name" value="RAS-RELATED PROTEIN RAB"/>
    <property type="match status" value="1"/>
</dbReference>
<dbReference type="VEuPathDB" id="MicrosporidiaDB:M153_2500035030"/>
<dbReference type="AlphaFoldDB" id="A0A0R0M0X0"/>
<evidence type="ECO:0000313" key="6">
    <source>
        <dbReference type="Proteomes" id="UP000051530"/>
    </source>
</evidence>
<dbReference type="PROSITE" id="PS51419">
    <property type="entry name" value="RAB"/>
    <property type="match status" value="1"/>
</dbReference>
<dbReference type="Gene3D" id="3.40.50.300">
    <property type="entry name" value="P-loop containing nucleotide triphosphate hydrolases"/>
    <property type="match status" value="1"/>
</dbReference>
<evidence type="ECO:0000313" key="5">
    <source>
        <dbReference type="EMBL" id="KRH95132.1"/>
    </source>
</evidence>
<comment type="caution">
    <text evidence="5">The sequence shown here is derived from an EMBL/GenBank/DDBJ whole genome shotgun (WGS) entry which is preliminary data.</text>
</comment>